<dbReference type="EMBL" id="JACEFO010000183">
    <property type="protein sequence ID" value="KAF8779379.1"/>
    <property type="molecule type" value="Genomic_DNA"/>
</dbReference>
<keyword evidence="3" id="KW-1185">Reference proteome</keyword>
<dbReference type="OrthoDB" id="696735at2759"/>
<dbReference type="AlphaFoldDB" id="A0A835FWA0"/>
<evidence type="ECO:0000313" key="2">
    <source>
        <dbReference type="EMBL" id="KAF8779379.1"/>
    </source>
</evidence>
<feature type="region of interest" description="Disordered" evidence="1">
    <location>
        <begin position="103"/>
        <end position="667"/>
    </location>
</feature>
<protein>
    <submittedName>
        <fullName evidence="2">Uncharacterized protein</fullName>
    </submittedName>
</protein>
<feature type="compositionally biased region" description="Basic and acidic residues" evidence="1">
    <location>
        <begin position="641"/>
        <end position="655"/>
    </location>
</feature>
<feature type="compositionally biased region" description="Low complexity" evidence="1">
    <location>
        <begin position="290"/>
        <end position="301"/>
    </location>
</feature>
<gene>
    <name evidence="2" type="ORF">HU200_002646</name>
</gene>
<feature type="compositionally biased region" description="Polar residues" evidence="1">
    <location>
        <begin position="302"/>
        <end position="312"/>
    </location>
</feature>
<sequence length="667" mass="72918">MSCALPDHSQSGHSAHVLRMYDLVTTHKDLLQISDAICLCSILARDRLPSARSPLCSGMDRKTSSRFFPDRGSWLFSDINPSRSKTLDDHRIGPVPRVLGYIYIDPPAPPPQRGSEMAPFDFDLNELPPEDDGSSDTSPARAPEPTGVPSPHDLLPAPVPESSPHEPLQASASAPQSSAHDLPPAPVPEPSPHDLPAAAVSEPSAHDLPPVPAAEPSPRDPLPDPVPESSSPNETLPAPTPEASPHNPPSPVLDLEGPLSSLDDDDDDDDGYDFDEEDLPPPPPGPPPFGQAAVVAAAAPARSSSSVDTPSSALPIRWNRRRERTSRQPFGLSSPEDPVPRGRSRTASGTELYARRDPYTYDDDDPRGDMMISSKQRRVDDDYDGDEDARSSLSGSRRSELASPPQFEQGGRRHAPATHGHQPPGAPPRNRRRRRRPQQGYQHPGPVEKQPARGREQQQQGFRGQERPKVHQGYRGPHGPEVTKVGYSSSPGPFVRLGSSDVRRHPEREPPINNGKLGNGGYHQTPPVRAYSRPHGREDSYNGQQSQVQEAPKVSYREAPKVSHREAPSFRPSSGAHGNGMDSGGRRQAPAQRPTDVVGAYQQKRKAPRGRERFPDRSYHPYARDGGAFYKNDGGGHRAKREPQHNYERPGDSKRQRTSSGWSPILR</sequence>
<accession>A0A835FWA0</accession>
<feature type="compositionally biased region" description="Low complexity" evidence="1">
    <location>
        <begin position="169"/>
        <end position="179"/>
    </location>
</feature>
<dbReference type="Proteomes" id="UP000636709">
    <property type="component" value="Unassembled WGS sequence"/>
</dbReference>
<feature type="compositionally biased region" description="Basic and acidic residues" evidence="1">
    <location>
        <begin position="501"/>
        <end position="510"/>
    </location>
</feature>
<evidence type="ECO:0000313" key="3">
    <source>
        <dbReference type="Proteomes" id="UP000636709"/>
    </source>
</evidence>
<feature type="compositionally biased region" description="Pro residues" evidence="1">
    <location>
        <begin position="280"/>
        <end position="289"/>
    </location>
</feature>
<organism evidence="2 3">
    <name type="scientific">Digitaria exilis</name>
    <dbReference type="NCBI Taxonomy" id="1010633"/>
    <lineage>
        <taxon>Eukaryota</taxon>
        <taxon>Viridiplantae</taxon>
        <taxon>Streptophyta</taxon>
        <taxon>Embryophyta</taxon>
        <taxon>Tracheophyta</taxon>
        <taxon>Spermatophyta</taxon>
        <taxon>Magnoliopsida</taxon>
        <taxon>Liliopsida</taxon>
        <taxon>Poales</taxon>
        <taxon>Poaceae</taxon>
        <taxon>PACMAD clade</taxon>
        <taxon>Panicoideae</taxon>
        <taxon>Panicodae</taxon>
        <taxon>Paniceae</taxon>
        <taxon>Anthephorinae</taxon>
        <taxon>Digitaria</taxon>
    </lineage>
</organism>
<feature type="compositionally biased region" description="Basic and acidic residues" evidence="1">
    <location>
        <begin position="555"/>
        <end position="568"/>
    </location>
</feature>
<feature type="compositionally biased region" description="Basic and acidic residues" evidence="1">
    <location>
        <begin position="609"/>
        <end position="623"/>
    </location>
</feature>
<reference evidence="2" key="1">
    <citation type="submission" date="2020-07" db="EMBL/GenBank/DDBJ databases">
        <title>Genome sequence and genetic diversity analysis of an under-domesticated orphan crop, white fonio (Digitaria exilis).</title>
        <authorList>
            <person name="Bennetzen J.L."/>
            <person name="Chen S."/>
            <person name="Ma X."/>
            <person name="Wang X."/>
            <person name="Yssel A.E.J."/>
            <person name="Chaluvadi S.R."/>
            <person name="Johnson M."/>
            <person name="Gangashetty P."/>
            <person name="Hamidou F."/>
            <person name="Sanogo M.D."/>
            <person name="Zwaenepoel A."/>
            <person name="Wallace J."/>
            <person name="Van De Peer Y."/>
            <person name="Van Deynze A."/>
        </authorList>
    </citation>
    <scope>NUCLEOTIDE SEQUENCE</scope>
    <source>
        <tissue evidence="2">Leaves</tissue>
    </source>
</reference>
<feature type="compositionally biased region" description="Polar residues" evidence="1">
    <location>
        <begin position="658"/>
        <end position="667"/>
    </location>
</feature>
<name>A0A835FWA0_9POAL</name>
<comment type="caution">
    <text evidence="2">The sequence shown here is derived from an EMBL/GenBank/DDBJ whole genome shotgun (WGS) entry which is preliminary data.</text>
</comment>
<feature type="compositionally biased region" description="Pro residues" evidence="1">
    <location>
        <begin position="238"/>
        <end position="251"/>
    </location>
</feature>
<proteinExistence type="predicted"/>
<evidence type="ECO:0000256" key="1">
    <source>
        <dbReference type="SAM" id="MobiDB-lite"/>
    </source>
</evidence>
<feature type="compositionally biased region" description="Acidic residues" evidence="1">
    <location>
        <begin position="262"/>
        <end position="279"/>
    </location>
</feature>